<proteinExistence type="predicted"/>
<gene>
    <name evidence="4" type="ORF">EAS64_10720</name>
</gene>
<evidence type="ECO:0008006" key="6">
    <source>
        <dbReference type="Google" id="ProtNLM"/>
    </source>
</evidence>
<organism evidence="4 5">
    <name type="scientific">Trebonia kvetii</name>
    <dbReference type="NCBI Taxonomy" id="2480626"/>
    <lineage>
        <taxon>Bacteria</taxon>
        <taxon>Bacillati</taxon>
        <taxon>Actinomycetota</taxon>
        <taxon>Actinomycetes</taxon>
        <taxon>Streptosporangiales</taxon>
        <taxon>Treboniaceae</taxon>
        <taxon>Trebonia</taxon>
    </lineage>
</organism>
<evidence type="ECO:0000256" key="2">
    <source>
        <dbReference type="ARBA" id="ARBA00022840"/>
    </source>
</evidence>
<keyword evidence="2" id="KW-0067">ATP-binding</keyword>
<dbReference type="GO" id="GO:0005737">
    <property type="term" value="C:cytoplasm"/>
    <property type="evidence" value="ECO:0007669"/>
    <property type="project" value="TreeGrafter"/>
</dbReference>
<dbReference type="OrthoDB" id="8482304at2"/>
<dbReference type="GO" id="GO:0004016">
    <property type="term" value="F:adenylate cyclase activity"/>
    <property type="evidence" value="ECO:0007669"/>
    <property type="project" value="TreeGrafter"/>
</dbReference>
<dbReference type="Proteomes" id="UP000460272">
    <property type="component" value="Unassembled WGS sequence"/>
</dbReference>
<evidence type="ECO:0000256" key="3">
    <source>
        <dbReference type="SAM" id="MobiDB-lite"/>
    </source>
</evidence>
<dbReference type="AlphaFoldDB" id="A0A6P2C1Q2"/>
<evidence type="ECO:0000313" key="4">
    <source>
        <dbReference type="EMBL" id="TVZ05080.1"/>
    </source>
</evidence>
<dbReference type="EMBL" id="RPFW01000002">
    <property type="protein sequence ID" value="TVZ05080.1"/>
    <property type="molecule type" value="Genomic_DNA"/>
</dbReference>
<name>A0A6P2C1Q2_9ACTN</name>
<dbReference type="PANTHER" id="PTHR16305">
    <property type="entry name" value="TESTICULAR SOLUBLE ADENYLYL CYCLASE"/>
    <property type="match status" value="1"/>
</dbReference>
<sequence>MELRLASGAAEELEMRVPFAAVSNCLGLSSTSADPQVTEIAGLIRGAGRPAGGTFPAADAEFLVTEAILGLVDGWCAAAPVVLAVDDLQWADSASVLVLHRLGRVAGQLPLLLAAARRSGGRGADLAPLVRSWEARGADALTLGPLDETSIATLAGQVVGAKAGAGLRDAVTAAGGNPLYVIELARTLTGNSGQAPDEAQGTGPDARASATMPESLIAVVTRRLAGLSSQARQILQLAAVLGPSFTVAELSAVLATPPLEFLGVIQEAAAAGVLAAESDRLAFRHEVIRQALYESLPASARSALHLQAGQALAAAGVPVERAAQHLLAGTTLDPRTVEWLVRSAGQLTARAPDLAADLLARVCDTAGAAGDLAAPLRLALANALLRAGRYTAAEATAAKALAVGPDRGSRGKLGWVLAQSILNQGRVQAALEEARRELDDCDLSQAERARFHGLAAQCLHLLSTSGPEPAMKESEAARDASLASGDPYAMAYGLQAVAGAWRWQGRLRSGSPERAWSGWSTRTRSASAG</sequence>
<evidence type="ECO:0000313" key="5">
    <source>
        <dbReference type="Proteomes" id="UP000460272"/>
    </source>
</evidence>
<dbReference type="PANTHER" id="PTHR16305:SF35">
    <property type="entry name" value="TRANSCRIPTIONAL ACTIVATOR DOMAIN"/>
    <property type="match status" value="1"/>
</dbReference>
<keyword evidence="5" id="KW-1185">Reference proteome</keyword>
<reference evidence="4 5" key="1">
    <citation type="submission" date="2018-11" db="EMBL/GenBank/DDBJ databases">
        <title>Trebonia kvetii gen.nov., sp.nov., a novel acidophilic actinobacterium, and proposal of the new actinobacterial family Treboniaceae fam. nov.</title>
        <authorList>
            <person name="Rapoport D."/>
            <person name="Sagova-Mareckova M."/>
            <person name="Sedlacek I."/>
            <person name="Provaznik J."/>
            <person name="Kralova S."/>
            <person name="Pavlinic D."/>
            <person name="Benes V."/>
            <person name="Kopecky J."/>
        </authorList>
    </citation>
    <scope>NUCLEOTIDE SEQUENCE [LARGE SCALE GENOMIC DNA]</scope>
    <source>
        <strain evidence="4 5">15Tr583</strain>
    </source>
</reference>
<comment type="caution">
    <text evidence="4">The sequence shown here is derived from an EMBL/GenBank/DDBJ whole genome shotgun (WGS) entry which is preliminary data.</text>
</comment>
<evidence type="ECO:0000256" key="1">
    <source>
        <dbReference type="ARBA" id="ARBA00022741"/>
    </source>
</evidence>
<dbReference type="GO" id="GO:0005524">
    <property type="term" value="F:ATP binding"/>
    <property type="evidence" value="ECO:0007669"/>
    <property type="project" value="UniProtKB-KW"/>
</dbReference>
<feature type="region of interest" description="Disordered" evidence="3">
    <location>
        <begin position="508"/>
        <end position="529"/>
    </location>
</feature>
<protein>
    <recommendedName>
        <fullName evidence="6">LuxR family transcriptional regulator</fullName>
    </recommendedName>
</protein>
<accession>A0A6P2C1Q2</accession>
<keyword evidence="1" id="KW-0547">Nucleotide-binding</keyword>
<feature type="compositionally biased region" description="Polar residues" evidence="3">
    <location>
        <begin position="518"/>
        <end position="529"/>
    </location>
</feature>